<dbReference type="Proteomes" id="UP001469553">
    <property type="component" value="Unassembled WGS sequence"/>
</dbReference>
<name>A0ABV0ZBZ5_9TELE</name>
<reference evidence="2 3" key="1">
    <citation type="submission" date="2021-06" db="EMBL/GenBank/DDBJ databases">
        <authorList>
            <person name="Palmer J.M."/>
        </authorList>
    </citation>
    <scope>NUCLEOTIDE SEQUENCE [LARGE SCALE GENOMIC DNA]</scope>
    <source>
        <strain evidence="2 3">AS_MEX2019</strain>
        <tissue evidence="2">Muscle</tissue>
    </source>
</reference>
<dbReference type="EMBL" id="JAHRIP010057659">
    <property type="protein sequence ID" value="MEQ2303420.1"/>
    <property type="molecule type" value="Genomic_DNA"/>
</dbReference>
<evidence type="ECO:0000313" key="2">
    <source>
        <dbReference type="EMBL" id="MEQ2303420.1"/>
    </source>
</evidence>
<protein>
    <submittedName>
        <fullName evidence="2">Uncharacterized protein</fullName>
    </submittedName>
</protein>
<evidence type="ECO:0000256" key="1">
    <source>
        <dbReference type="SAM" id="MobiDB-lite"/>
    </source>
</evidence>
<evidence type="ECO:0000313" key="3">
    <source>
        <dbReference type="Proteomes" id="UP001469553"/>
    </source>
</evidence>
<gene>
    <name evidence="2" type="ORF">AMECASPLE_016757</name>
</gene>
<organism evidence="2 3">
    <name type="scientific">Ameca splendens</name>
    <dbReference type="NCBI Taxonomy" id="208324"/>
    <lineage>
        <taxon>Eukaryota</taxon>
        <taxon>Metazoa</taxon>
        <taxon>Chordata</taxon>
        <taxon>Craniata</taxon>
        <taxon>Vertebrata</taxon>
        <taxon>Euteleostomi</taxon>
        <taxon>Actinopterygii</taxon>
        <taxon>Neopterygii</taxon>
        <taxon>Teleostei</taxon>
        <taxon>Neoteleostei</taxon>
        <taxon>Acanthomorphata</taxon>
        <taxon>Ovalentaria</taxon>
        <taxon>Atherinomorphae</taxon>
        <taxon>Cyprinodontiformes</taxon>
        <taxon>Goodeidae</taxon>
        <taxon>Ameca</taxon>
    </lineage>
</organism>
<accession>A0ABV0ZBZ5</accession>
<keyword evidence="3" id="KW-1185">Reference proteome</keyword>
<comment type="caution">
    <text evidence="2">The sequence shown here is derived from an EMBL/GenBank/DDBJ whole genome shotgun (WGS) entry which is preliminary data.</text>
</comment>
<feature type="non-terminal residue" evidence="2">
    <location>
        <position position="1"/>
    </location>
</feature>
<feature type="region of interest" description="Disordered" evidence="1">
    <location>
        <begin position="1"/>
        <end position="20"/>
    </location>
</feature>
<proteinExistence type="predicted"/>
<sequence length="58" mass="6602">RQKESRDSDTIAPAEDDVEASPASSLFIGTLWVRLLGGRHQRDVTMCQWMFAHSEGRR</sequence>